<dbReference type="EMBL" id="UYJE01008399">
    <property type="protein sequence ID" value="VDI63601.1"/>
    <property type="molecule type" value="Genomic_DNA"/>
</dbReference>
<gene>
    <name evidence="2" type="ORF">MGAL_10B081573</name>
</gene>
<proteinExistence type="predicted"/>
<dbReference type="PANTHER" id="PTHR46599">
    <property type="entry name" value="PIGGYBAC TRANSPOSABLE ELEMENT-DERIVED PROTEIN 4"/>
    <property type="match status" value="1"/>
</dbReference>
<keyword evidence="3" id="KW-1185">Reference proteome</keyword>
<dbReference type="Proteomes" id="UP000596742">
    <property type="component" value="Unassembled WGS sequence"/>
</dbReference>
<feature type="non-terminal residue" evidence="2">
    <location>
        <position position="157"/>
    </location>
</feature>
<dbReference type="AlphaFoldDB" id="A0A8B6GGZ7"/>
<dbReference type="InterPro" id="IPR029526">
    <property type="entry name" value="PGBD"/>
</dbReference>
<organism evidence="2 3">
    <name type="scientific">Mytilus galloprovincialis</name>
    <name type="common">Mediterranean mussel</name>
    <dbReference type="NCBI Taxonomy" id="29158"/>
    <lineage>
        <taxon>Eukaryota</taxon>
        <taxon>Metazoa</taxon>
        <taxon>Spiralia</taxon>
        <taxon>Lophotrochozoa</taxon>
        <taxon>Mollusca</taxon>
        <taxon>Bivalvia</taxon>
        <taxon>Autobranchia</taxon>
        <taxon>Pteriomorphia</taxon>
        <taxon>Mytilida</taxon>
        <taxon>Mytiloidea</taxon>
        <taxon>Mytilidae</taxon>
        <taxon>Mytilinae</taxon>
        <taxon>Mytilus</taxon>
    </lineage>
</organism>
<dbReference type="Pfam" id="PF13843">
    <property type="entry name" value="DDE_Tnp_1_7"/>
    <property type="match status" value="1"/>
</dbReference>
<evidence type="ECO:0000313" key="3">
    <source>
        <dbReference type="Proteomes" id="UP000596742"/>
    </source>
</evidence>
<evidence type="ECO:0000259" key="1">
    <source>
        <dbReference type="Pfam" id="PF13843"/>
    </source>
</evidence>
<dbReference type="OrthoDB" id="6160781at2759"/>
<comment type="caution">
    <text evidence="2">The sequence shown here is derived from an EMBL/GenBank/DDBJ whole genome shotgun (WGS) entry which is preliminary data.</text>
</comment>
<sequence>MAEASTSIAENICELFADTDSENEEFEGFTENDFAEDDLNIDNVSERDDLFDIDNWVMGEKNPELLPFTQTPGIKCDLPDNASVSDYFYLYVNENDFENISEETNRYAKQYLDKNNNLSRFSRFRKWTNTTATEMKRFIAVVFAMGILSQSDVTDYW</sequence>
<dbReference type="PANTHER" id="PTHR46599:SF3">
    <property type="entry name" value="PIGGYBAC TRANSPOSABLE ELEMENT-DERIVED PROTEIN 4"/>
    <property type="match status" value="1"/>
</dbReference>
<evidence type="ECO:0000313" key="2">
    <source>
        <dbReference type="EMBL" id="VDI63601.1"/>
    </source>
</evidence>
<name>A0A8B6GGZ7_MYTGA</name>
<accession>A0A8B6GGZ7</accession>
<reference evidence="2" key="1">
    <citation type="submission" date="2018-11" db="EMBL/GenBank/DDBJ databases">
        <authorList>
            <person name="Alioto T."/>
            <person name="Alioto T."/>
        </authorList>
    </citation>
    <scope>NUCLEOTIDE SEQUENCE</scope>
</reference>
<feature type="domain" description="PiggyBac transposable element-derived protein" evidence="1">
    <location>
        <begin position="85"/>
        <end position="157"/>
    </location>
</feature>
<protein>
    <recommendedName>
        <fullName evidence="1">PiggyBac transposable element-derived protein domain-containing protein</fullName>
    </recommendedName>
</protein>